<evidence type="ECO:0000313" key="1">
    <source>
        <dbReference type="EMBL" id="MDQ0344159.1"/>
    </source>
</evidence>
<protein>
    <recommendedName>
        <fullName evidence="3">Integrase</fullName>
    </recommendedName>
</protein>
<reference evidence="1 2" key="1">
    <citation type="submission" date="2023-07" db="EMBL/GenBank/DDBJ databases">
        <title>Genomic Encyclopedia of Type Strains, Phase IV (KMG-IV): sequencing the most valuable type-strain genomes for metagenomic binning, comparative biology and taxonomic classification.</title>
        <authorList>
            <person name="Goeker M."/>
        </authorList>
    </citation>
    <scope>NUCLEOTIDE SEQUENCE [LARGE SCALE GENOMIC DNA]</scope>
    <source>
        <strain evidence="1 2">DSM 27848</strain>
    </source>
</reference>
<sequence length="186" mass="22249">MNKRNTNKRIKNWILSTTKAVDMDIELKIMHTGINMSYDFIYHFLCCDMNRVLKARNSMKQLIPIESYVKTLTLHELGHAMDRDALLKSLPKTIEIFKMKRNHLPSEYQENAKLLQMLIDEHVMNIEFEETAWRHAETLNRLYEVVNWYDFQLVKDHSLYTYRALYEFDLRHFNSLVMKEDSVAVG</sequence>
<name>A0ABU0D6X0_9BACI</name>
<keyword evidence="2" id="KW-1185">Reference proteome</keyword>
<organism evidence="1 2">
    <name type="scientific">Lederbergia wuyishanensis</name>
    <dbReference type="NCBI Taxonomy" id="1347903"/>
    <lineage>
        <taxon>Bacteria</taxon>
        <taxon>Bacillati</taxon>
        <taxon>Bacillota</taxon>
        <taxon>Bacilli</taxon>
        <taxon>Bacillales</taxon>
        <taxon>Bacillaceae</taxon>
        <taxon>Lederbergia</taxon>
    </lineage>
</organism>
<proteinExistence type="predicted"/>
<evidence type="ECO:0000313" key="2">
    <source>
        <dbReference type="Proteomes" id="UP001232343"/>
    </source>
</evidence>
<gene>
    <name evidence="1" type="ORF">J2S14_003000</name>
</gene>
<dbReference type="Proteomes" id="UP001232343">
    <property type="component" value="Unassembled WGS sequence"/>
</dbReference>
<accession>A0ABU0D6X0</accession>
<comment type="caution">
    <text evidence="1">The sequence shown here is derived from an EMBL/GenBank/DDBJ whole genome shotgun (WGS) entry which is preliminary data.</text>
</comment>
<dbReference type="RefSeq" id="WP_244682435.1">
    <property type="nucleotide sequence ID" value="NZ_JALIRM010000011.1"/>
</dbReference>
<dbReference type="EMBL" id="JAUSUO010000008">
    <property type="protein sequence ID" value="MDQ0344159.1"/>
    <property type="molecule type" value="Genomic_DNA"/>
</dbReference>
<evidence type="ECO:0008006" key="3">
    <source>
        <dbReference type="Google" id="ProtNLM"/>
    </source>
</evidence>